<gene>
    <name evidence="3" type="ORF">C7B45_09530</name>
</gene>
<protein>
    <submittedName>
        <fullName evidence="3">Polyisoprenoid-binding protein</fullName>
    </submittedName>
</protein>
<feature type="domain" description="Lipid/polyisoprenoid-binding YceI-like" evidence="2">
    <location>
        <begin position="7"/>
        <end position="175"/>
    </location>
</feature>
<reference evidence="3 4" key="1">
    <citation type="journal article" date="2014" name="BMC Genomics">
        <title>Comparison of environmental and isolate Sulfobacillus genomes reveals diverse carbon, sulfur, nitrogen, and hydrogen metabolisms.</title>
        <authorList>
            <person name="Justice N.B."/>
            <person name="Norman A."/>
            <person name="Brown C.T."/>
            <person name="Singh A."/>
            <person name="Thomas B.C."/>
            <person name="Banfield J.F."/>
        </authorList>
    </citation>
    <scope>NUCLEOTIDE SEQUENCE [LARGE SCALE GENOMIC DNA]</scope>
    <source>
        <strain evidence="3">AMDSBA3</strain>
    </source>
</reference>
<sequence>MAENQDVWVIDAAHSTAGFVVRHLVSKVRGHFQDFEGRIIGNPEDLSTAHAEFSAQVASVNTNQPDRDKHLRTSDFFDVEHYPTMTYQSNRIEKTGDGTYTVYGTLTLRGVSKEVPVKVEYLGTSPDPWGHVRAGFECSARINRKDFGVNWNQVLEAGGMMVGDNVDINLELETVKQ</sequence>
<organism evidence="3 4">
    <name type="scientific">Sulfobacillus acidophilus</name>
    <dbReference type="NCBI Taxonomy" id="53633"/>
    <lineage>
        <taxon>Bacteria</taxon>
        <taxon>Bacillati</taxon>
        <taxon>Bacillota</taxon>
        <taxon>Clostridia</taxon>
        <taxon>Eubacteriales</taxon>
        <taxon>Clostridiales Family XVII. Incertae Sedis</taxon>
        <taxon>Sulfobacillus</taxon>
    </lineage>
</organism>
<dbReference type="InterPro" id="IPR007372">
    <property type="entry name" value="Lipid/polyisoprenoid-bd_YceI"/>
</dbReference>
<name>A0A2T2WHK5_9FIRM</name>
<evidence type="ECO:0000313" key="4">
    <source>
        <dbReference type="Proteomes" id="UP000241848"/>
    </source>
</evidence>
<dbReference type="Pfam" id="PF04264">
    <property type="entry name" value="YceI"/>
    <property type="match status" value="1"/>
</dbReference>
<dbReference type="PANTHER" id="PTHR34406:SF1">
    <property type="entry name" value="PROTEIN YCEI"/>
    <property type="match status" value="1"/>
</dbReference>
<dbReference type="InterPro" id="IPR036761">
    <property type="entry name" value="TTHA0802/YceI-like_sf"/>
</dbReference>
<accession>A0A2T2WHK5</accession>
<dbReference type="Gene3D" id="2.40.128.110">
    <property type="entry name" value="Lipid/polyisoprenoid-binding, YceI-like"/>
    <property type="match status" value="1"/>
</dbReference>
<dbReference type="SUPFAM" id="SSF101874">
    <property type="entry name" value="YceI-like"/>
    <property type="match status" value="1"/>
</dbReference>
<dbReference type="PANTHER" id="PTHR34406">
    <property type="entry name" value="PROTEIN YCEI"/>
    <property type="match status" value="1"/>
</dbReference>
<evidence type="ECO:0000259" key="2">
    <source>
        <dbReference type="SMART" id="SM00867"/>
    </source>
</evidence>
<evidence type="ECO:0000256" key="1">
    <source>
        <dbReference type="ARBA" id="ARBA00008812"/>
    </source>
</evidence>
<comment type="similarity">
    <text evidence="1">Belongs to the UPF0312 family.</text>
</comment>
<comment type="caution">
    <text evidence="3">The sequence shown here is derived from an EMBL/GenBank/DDBJ whole genome shotgun (WGS) entry which is preliminary data.</text>
</comment>
<evidence type="ECO:0000313" key="3">
    <source>
        <dbReference type="EMBL" id="PSR21718.1"/>
    </source>
</evidence>
<dbReference type="AlphaFoldDB" id="A0A2T2WHK5"/>
<proteinExistence type="inferred from homology"/>
<dbReference type="Proteomes" id="UP000241848">
    <property type="component" value="Unassembled WGS sequence"/>
</dbReference>
<dbReference type="EMBL" id="PXYV01000028">
    <property type="protein sequence ID" value="PSR21718.1"/>
    <property type="molecule type" value="Genomic_DNA"/>
</dbReference>
<dbReference type="SMART" id="SM00867">
    <property type="entry name" value="YceI"/>
    <property type="match status" value="1"/>
</dbReference>